<dbReference type="GO" id="GO:0005886">
    <property type="term" value="C:plasma membrane"/>
    <property type="evidence" value="ECO:0007669"/>
    <property type="project" value="UniProtKB-SubCell"/>
</dbReference>
<evidence type="ECO:0000256" key="1">
    <source>
        <dbReference type="ARBA" id="ARBA00004651"/>
    </source>
</evidence>
<feature type="transmembrane region" description="Helical" evidence="8">
    <location>
        <begin position="160"/>
        <end position="180"/>
    </location>
</feature>
<dbReference type="GO" id="GO:0009267">
    <property type="term" value="P:cellular response to starvation"/>
    <property type="evidence" value="ECO:0007669"/>
    <property type="project" value="InterPro"/>
</dbReference>
<feature type="transmembrane region" description="Helical" evidence="8">
    <location>
        <begin position="500"/>
        <end position="525"/>
    </location>
</feature>
<feature type="transmembrane region" description="Helical" evidence="8">
    <location>
        <begin position="337"/>
        <end position="359"/>
    </location>
</feature>
<evidence type="ECO:0000256" key="7">
    <source>
        <dbReference type="ARBA" id="ARBA00023136"/>
    </source>
</evidence>
<feature type="transmembrane region" description="Helical" evidence="8">
    <location>
        <begin position="475"/>
        <end position="494"/>
    </location>
</feature>
<sequence>MDSMLLIVAALAAFALAYRFYANFLAAKVAMLNDMNPTPAHRLKDGVDYVPTNKWVLFGHHFAAIAGPGPLIGPVLAAQYGYLPGFLWIVIGAALAGAVHDFIVLVASVRNDGLSLANLSRTYIGRLAGVATSLATLFIITTALAGVSIAVVNALSESPWGVFTILATIPAAIITGQWMYRLRPGKIAEASLIGIAIVLLGVLLGHPFQEGRLGVDPKLLTWDQTTLKVLLPTYAFVASVLPVWLLMCPRDYLSSYMKAGVAILLGVGVILAHPPLQMPALTPYINGSGPVLPNQSVWPFVCITIMCGAISGFHSLIASGTTPKMIYRESDIKPIAYGAMLLEGFVAVVALIAACALHPDTYFAINAKKELAAQFAARSPDLLQLTKEVGEQTLVGRTGGAVSLAVGMTHIFRMLPGMQTLAAYWYHFAIMFEALFILTLVETGTRVARFVFQETITPLVRPVLEKALPENGVRWSMNILASALCCLAWGYLLFTNDISTIWPMFGIANQLLAAIGLAFGTTYILTHAPKPIYALCTFLPLCWVFVTTMAAGILSVPRFWTTLPAPSNFINATMTVCMLVLTVVIVVASTRRWMELLAERVSVPAAVRQSAD</sequence>
<dbReference type="PANTHER" id="PTHR30252">
    <property type="entry name" value="INNER MEMBRANE PEPTIDE TRANSPORTER"/>
    <property type="match status" value="1"/>
</dbReference>
<feature type="domain" description="CstA N-terminal" evidence="9">
    <location>
        <begin position="3"/>
        <end position="551"/>
    </location>
</feature>
<evidence type="ECO:0000259" key="9">
    <source>
        <dbReference type="Pfam" id="PF02554"/>
    </source>
</evidence>
<protein>
    <submittedName>
        <fullName evidence="10">Carbon starvation protein A</fullName>
    </submittedName>
</protein>
<feature type="transmembrane region" description="Helical" evidence="8">
    <location>
        <begin position="86"/>
        <end position="107"/>
    </location>
</feature>
<dbReference type="AlphaFoldDB" id="A0A2H5X910"/>
<evidence type="ECO:0000313" key="10">
    <source>
        <dbReference type="EMBL" id="GBC97678.1"/>
    </source>
</evidence>
<feature type="transmembrane region" description="Helical" evidence="8">
    <location>
        <begin position="192"/>
        <end position="209"/>
    </location>
</feature>
<evidence type="ECO:0000313" key="11">
    <source>
        <dbReference type="Proteomes" id="UP000236173"/>
    </source>
</evidence>
<keyword evidence="7 8" id="KW-0472">Membrane</keyword>
<dbReference type="InterPro" id="IPR051605">
    <property type="entry name" value="CstA"/>
</dbReference>
<feature type="transmembrane region" description="Helical" evidence="8">
    <location>
        <begin position="532"/>
        <end position="557"/>
    </location>
</feature>
<comment type="similarity">
    <text evidence="2">Belongs to the peptide transporter carbon starvation (CstA) (TC 2.A.114) family.</text>
</comment>
<evidence type="ECO:0000256" key="6">
    <source>
        <dbReference type="ARBA" id="ARBA00022989"/>
    </source>
</evidence>
<reference evidence="11" key="1">
    <citation type="submission" date="2017-09" db="EMBL/GenBank/DDBJ databases">
        <title>Metaegenomics of thermophilic ammonia-oxidizing enrichment culture.</title>
        <authorList>
            <person name="Kato S."/>
            <person name="Suzuki K."/>
        </authorList>
    </citation>
    <scope>NUCLEOTIDE SEQUENCE [LARGE SCALE GENOMIC DNA]</scope>
</reference>
<dbReference type="Proteomes" id="UP000236173">
    <property type="component" value="Unassembled WGS sequence"/>
</dbReference>
<feature type="transmembrane region" description="Helical" evidence="8">
    <location>
        <begin position="423"/>
        <end position="441"/>
    </location>
</feature>
<keyword evidence="5 8" id="KW-0812">Transmembrane</keyword>
<keyword evidence="3" id="KW-0813">Transport</keyword>
<comment type="subcellular location">
    <subcellularLocation>
        <location evidence="1">Cell membrane</location>
        <topology evidence="1">Multi-pass membrane protein</topology>
    </subcellularLocation>
</comment>
<keyword evidence="6 8" id="KW-1133">Transmembrane helix</keyword>
<evidence type="ECO:0000256" key="2">
    <source>
        <dbReference type="ARBA" id="ARBA00007755"/>
    </source>
</evidence>
<dbReference type="EMBL" id="BEHT01000002">
    <property type="protein sequence ID" value="GBC97678.1"/>
    <property type="molecule type" value="Genomic_DNA"/>
</dbReference>
<dbReference type="InterPro" id="IPR003706">
    <property type="entry name" value="CstA_N"/>
</dbReference>
<comment type="caution">
    <text evidence="10">The sequence shown here is derived from an EMBL/GenBank/DDBJ whole genome shotgun (WGS) entry which is preliminary data.</text>
</comment>
<feature type="transmembrane region" description="Helical" evidence="8">
    <location>
        <begin position="296"/>
        <end position="317"/>
    </location>
</feature>
<proteinExistence type="inferred from homology"/>
<accession>A0A2H5X910</accession>
<feature type="transmembrane region" description="Helical" evidence="8">
    <location>
        <begin position="259"/>
        <end position="276"/>
    </location>
</feature>
<keyword evidence="4" id="KW-1003">Cell membrane</keyword>
<feature type="transmembrane region" description="Helical" evidence="8">
    <location>
        <begin position="229"/>
        <end position="247"/>
    </location>
</feature>
<evidence type="ECO:0000256" key="3">
    <source>
        <dbReference type="ARBA" id="ARBA00022448"/>
    </source>
</evidence>
<name>A0A2H5X910_9BACT</name>
<feature type="transmembrane region" description="Helical" evidence="8">
    <location>
        <begin position="569"/>
        <end position="590"/>
    </location>
</feature>
<dbReference type="PANTHER" id="PTHR30252:SF3">
    <property type="entry name" value="PYRUVATE_PROTON SYMPORTER BTST"/>
    <property type="match status" value="1"/>
</dbReference>
<feature type="transmembrane region" description="Helical" evidence="8">
    <location>
        <begin position="127"/>
        <end position="154"/>
    </location>
</feature>
<evidence type="ECO:0000256" key="8">
    <source>
        <dbReference type="SAM" id="Phobius"/>
    </source>
</evidence>
<evidence type="ECO:0000256" key="4">
    <source>
        <dbReference type="ARBA" id="ARBA00022475"/>
    </source>
</evidence>
<evidence type="ECO:0000256" key="5">
    <source>
        <dbReference type="ARBA" id="ARBA00022692"/>
    </source>
</evidence>
<organism evidence="10 11">
    <name type="scientific">Candidatus Fervidibacter japonicus</name>
    <dbReference type="NCBI Taxonomy" id="2035412"/>
    <lineage>
        <taxon>Bacteria</taxon>
        <taxon>Candidatus Fervidibacterota</taxon>
        <taxon>Candidatus Fervidibacter</taxon>
    </lineage>
</organism>
<dbReference type="Pfam" id="PF02554">
    <property type="entry name" value="CstA"/>
    <property type="match status" value="1"/>
</dbReference>
<gene>
    <name evidence="10" type="primary">cstA</name>
    <name evidence="10" type="ORF">HRbin17_00167</name>
</gene>